<evidence type="ECO:0000313" key="2">
    <source>
        <dbReference type="Proteomes" id="UP000053039"/>
    </source>
</evidence>
<gene>
    <name evidence="1" type="ORF">AQI94_41955</name>
</gene>
<dbReference type="EMBL" id="LMWM01000056">
    <property type="protein sequence ID" value="KUM82376.1"/>
    <property type="molecule type" value="Genomic_DNA"/>
</dbReference>
<dbReference type="AlphaFoldDB" id="A0A117PMH6"/>
<comment type="caution">
    <text evidence="1">The sequence shown here is derived from an EMBL/GenBank/DDBJ whole genome shotgun (WGS) entry which is preliminary data.</text>
</comment>
<reference evidence="1 2" key="1">
    <citation type="submission" date="2015-10" db="EMBL/GenBank/DDBJ databases">
        <title>Draft genome sequence of Streptomyces pseudovenezuelae DSM 40212, type strain for the species Streptomyces pseudovenezuelae.</title>
        <authorList>
            <person name="Ruckert C."/>
            <person name="Winkler A."/>
            <person name="Kalinowski J."/>
            <person name="Kampfer P."/>
            <person name="Glaeser S."/>
        </authorList>
    </citation>
    <scope>NUCLEOTIDE SEQUENCE [LARGE SCALE GENOMIC DNA]</scope>
    <source>
        <strain evidence="1 2">DSM 40212</strain>
    </source>
</reference>
<name>A0A117PMH6_9ACTN</name>
<evidence type="ECO:0000313" key="1">
    <source>
        <dbReference type="EMBL" id="KUM82376.1"/>
    </source>
</evidence>
<proteinExistence type="predicted"/>
<dbReference type="OrthoDB" id="9982604at2"/>
<sequence>MKPDAEISIALATSVMAYGAYQLALPSTADIRSLEPGNKDIQASERVAAWVAAGGVSLVALLTKSPAVFTLGGATVIAASWMTRHADQVSNVTKKASGAIPLPAQGPEGVVGDEVSTVQQLPTTPIYGVAV</sequence>
<accession>A0A117PMH6</accession>
<dbReference type="RefSeq" id="WP_030498673.1">
    <property type="nucleotide sequence ID" value="NZ_KQ948157.1"/>
</dbReference>
<protein>
    <submittedName>
        <fullName evidence="1">Uncharacterized protein</fullName>
    </submittedName>
</protein>
<organism evidence="1 2">
    <name type="scientific">Streptomyces pseudovenezuelae</name>
    <dbReference type="NCBI Taxonomy" id="67350"/>
    <lineage>
        <taxon>Bacteria</taxon>
        <taxon>Bacillati</taxon>
        <taxon>Actinomycetota</taxon>
        <taxon>Actinomycetes</taxon>
        <taxon>Kitasatosporales</taxon>
        <taxon>Streptomycetaceae</taxon>
        <taxon>Streptomyces</taxon>
        <taxon>Streptomyces aurantiacus group</taxon>
    </lineage>
</organism>
<dbReference type="Proteomes" id="UP000053039">
    <property type="component" value="Unassembled WGS sequence"/>
</dbReference>